<keyword evidence="2 4" id="KW-0810">Translation regulation</keyword>
<keyword evidence="3 4" id="KW-0694">RNA-binding</keyword>
<evidence type="ECO:0000313" key="5">
    <source>
        <dbReference type="EMBL" id="OCC15560.1"/>
    </source>
</evidence>
<dbReference type="NCBIfam" id="TIGR00202">
    <property type="entry name" value="csrA"/>
    <property type="match status" value="1"/>
</dbReference>
<protein>
    <recommendedName>
        <fullName evidence="4">Translational regulator CsrA</fullName>
    </recommendedName>
</protein>
<comment type="subcellular location">
    <subcellularLocation>
        <location evidence="4">Cytoplasm</location>
    </subcellularLocation>
</comment>
<gene>
    <name evidence="4" type="primary">csrA</name>
    <name evidence="5" type="ORF">DBT_0911</name>
</gene>
<dbReference type="Pfam" id="PF02599">
    <property type="entry name" value="CsrA"/>
    <property type="match status" value="1"/>
</dbReference>
<dbReference type="GO" id="GO:0044781">
    <property type="term" value="P:bacterial-type flagellum organization"/>
    <property type="evidence" value="ECO:0007669"/>
    <property type="project" value="UniProtKB-KW"/>
</dbReference>
<dbReference type="Gene3D" id="2.60.40.4380">
    <property type="entry name" value="Translational regulator CsrA"/>
    <property type="match status" value="1"/>
</dbReference>
<dbReference type="GO" id="GO:0006402">
    <property type="term" value="P:mRNA catabolic process"/>
    <property type="evidence" value="ECO:0007669"/>
    <property type="project" value="InterPro"/>
</dbReference>
<dbReference type="PANTHER" id="PTHR34984">
    <property type="entry name" value="CARBON STORAGE REGULATOR"/>
    <property type="match status" value="1"/>
</dbReference>
<dbReference type="GO" id="GO:0048027">
    <property type="term" value="F:mRNA 5'-UTR binding"/>
    <property type="evidence" value="ECO:0007669"/>
    <property type="project" value="UniProtKB-UniRule"/>
</dbReference>
<name>A0A1B9F6N0_9BACT</name>
<dbReference type="RefSeq" id="WP_067616808.1">
    <property type="nucleotide sequence ID" value="NZ_MAGO01000004.1"/>
</dbReference>
<dbReference type="HAMAP" id="MF_00167">
    <property type="entry name" value="CsrA"/>
    <property type="match status" value="1"/>
</dbReference>
<dbReference type="NCBIfam" id="NF002469">
    <property type="entry name" value="PRK01712.1"/>
    <property type="match status" value="1"/>
</dbReference>
<dbReference type="GO" id="GO:0005829">
    <property type="term" value="C:cytosol"/>
    <property type="evidence" value="ECO:0007669"/>
    <property type="project" value="TreeGrafter"/>
</dbReference>
<accession>A0A1B9F6N0</accession>
<proteinExistence type="inferred from homology"/>
<comment type="function">
    <text evidence="4">A translational regulator that binds mRNA to regulate translation initiation and/or mRNA stability. Usually binds in the 5'-UTR at or near the Shine-Dalgarno sequence preventing ribosome-binding, thus repressing translation. Its main target seems to be the major flagellin gene, while its function is anatagonized by FliW.</text>
</comment>
<dbReference type="OrthoDB" id="9809061at2"/>
<dbReference type="SUPFAM" id="SSF117130">
    <property type="entry name" value="CsrA-like"/>
    <property type="match status" value="1"/>
</dbReference>
<sequence>MLIITRKIGEKIKIGDSIEIVLLDIKGRQASIGISAPKGVTILREEVLKRIKEENIRAAKEAPKTKDLDSLDI</sequence>
<dbReference type="EMBL" id="MAGO01000004">
    <property type="protein sequence ID" value="OCC15560.1"/>
    <property type="molecule type" value="Genomic_DNA"/>
</dbReference>
<evidence type="ECO:0000313" key="6">
    <source>
        <dbReference type="Proteomes" id="UP000093080"/>
    </source>
</evidence>
<dbReference type="InterPro" id="IPR003751">
    <property type="entry name" value="CsrA"/>
</dbReference>
<dbReference type="GO" id="GO:1902208">
    <property type="term" value="P:regulation of bacterial-type flagellum assembly"/>
    <property type="evidence" value="ECO:0007669"/>
    <property type="project" value="UniProtKB-UniRule"/>
</dbReference>
<dbReference type="InterPro" id="IPR036107">
    <property type="entry name" value="CsrA_sf"/>
</dbReference>
<organism evidence="5 6">
    <name type="scientific">Dissulfuribacter thermophilus</name>
    <dbReference type="NCBI Taxonomy" id="1156395"/>
    <lineage>
        <taxon>Bacteria</taxon>
        <taxon>Pseudomonadati</taxon>
        <taxon>Thermodesulfobacteriota</taxon>
        <taxon>Dissulfuribacteria</taxon>
        <taxon>Dissulfuribacterales</taxon>
        <taxon>Dissulfuribacteraceae</taxon>
        <taxon>Dissulfuribacter</taxon>
    </lineage>
</organism>
<evidence type="ECO:0000256" key="1">
    <source>
        <dbReference type="ARBA" id="ARBA00022490"/>
    </source>
</evidence>
<comment type="caution">
    <text evidence="5">The sequence shown here is derived from an EMBL/GenBank/DDBJ whole genome shotgun (WGS) entry which is preliminary data.</text>
</comment>
<dbReference type="GO" id="GO:0006109">
    <property type="term" value="P:regulation of carbohydrate metabolic process"/>
    <property type="evidence" value="ECO:0007669"/>
    <property type="project" value="InterPro"/>
</dbReference>
<reference evidence="5 6" key="1">
    <citation type="submission" date="2016-06" db="EMBL/GenBank/DDBJ databases">
        <title>Respiratory ammonification of nitrate coupled to the oxidation of elemental sulfur in deep-sea autotrophic thermophilic bacteria.</title>
        <authorList>
            <person name="Slobodkina G.B."/>
            <person name="Mardanov A.V."/>
            <person name="Ravin N.V."/>
            <person name="Frolova A.A."/>
            <person name="Viryasiv M.B."/>
            <person name="Chernyh N.A."/>
            <person name="Bonch-Osmolovskaya E.A."/>
            <person name="Slobodkin A.I."/>
        </authorList>
    </citation>
    <scope>NUCLEOTIDE SEQUENCE [LARGE SCALE GENOMIC DNA]</scope>
    <source>
        <strain evidence="5 6">S69</strain>
    </source>
</reference>
<dbReference type="GO" id="GO:0045947">
    <property type="term" value="P:negative regulation of translational initiation"/>
    <property type="evidence" value="ECO:0007669"/>
    <property type="project" value="UniProtKB-UniRule"/>
</dbReference>
<dbReference type="Proteomes" id="UP000093080">
    <property type="component" value="Unassembled WGS sequence"/>
</dbReference>
<keyword evidence="1 4" id="KW-0963">Cytoplasm</keyword>
<dbReference type="STRING" id="1156395.DBT_0911"/>
<comment type="similarity">
    <text evidence="4">Belongs to the CsrA/RsmA family.</text>
</comment>
<evidence type="ECO:0000256" key="2">
    <source>
        <dbReference type="ARBA" id="ARBA00022845"/>
    </source>
</evidence>
<evidence type="ECO:0000256" key="3">
    <source>
        <dbReference type="ARBA" id="ARBA00022884"/>
    </source>
</evidence>
<dbReference type="PANTHER" id="PTHR34984:SF1">
    <property type="entry name" value="CARBON STORAGE REGULATOR"/>
    <property type="match status" value="1"/>
</dbReference>
<comment type="subunit">
    <text evidence="4">Homodimer; the beta-strands of each monomer intercalate to form a hydrophobic core, while the alpha-helices form wings that extend away from the core.</text>
</comment>
<keyword evidence="4" id="KW-1005">Bacterial flagellum biogenesis</keyword>
<evidence type="ECO:0000256" key="4">
    <source>
        <dbReference type="HAMAP-Rule" id="MF_00167"/>
    </source>
</evidence>
<dbReference type="AlphaFoldDB" id="A0A1B9F6N0"/>
<keyword evidence="6" id="KW-1185">Reference proteome</keyword>
<keyword evidence="4" id="KW-0678">Repressor</keyword>